<feature type="compositionally biased region" description="Polar residues" evidence="1">
    <location>
        <begin position="444"/>
        <end position="453"/>
    </location>
</feature>
<feature type="region of interest" description="Disordered" evidence="1">
    <location>
        <begin position="750"/>
        <end position="771"/>
    </location>
</feature>
<feature type="compositionally biased region" description="Polar residues" evidence="1">
    <location>
        <begin position="568"/>
        <end position="577"/>
    </location>
</feature>
<feature type="compositionally biased region" description="Polar residues" evidence="1">
    <location>
        <begin position="482"/>
        <end position="496"/>
    </location>
</feature>
<keyword evidence="3" id="KW-1185">Reference proteome</keyword>
<feature type="compositionally biased region" description="Basic and acidic residues" evidence="1">
    <location>
        <begin position="550"/>
        <end position="566"/>
    </location>
</feature>
<accession>A0ABR3VAF8</accession>
<feature type="region of interest" description="Disordered" evidence="1">
    <location>
        <begin position="801"/>
        <end position="829"/>
    </location>
</feature>
<dbReference type="Proteomes" id="UP001583172">
    <property type="component" value="Unassembled WGS sequence"/>
</dbReference>
<feature type="compositionally biased region" description="Basic residues" evidence="1">
    <location>
        <begin position="88"/>
        <end position="99"/>
    </location>
</feature>
<gene>
    <name evidence="2" type="ORF">VTJ49DRAFT_2279</name>
</gene>
<protein>
    <recommendedName>
        <fullName evidence="4">Inner centromere protein ARK-binding domain-containing protein</fullName>
    </recommendedName>
</protein>
<feature type="region of interest" description="Disordered" evidence="1">
    <location>
        <begin position="598"/>
        <end position="729"/>
    </location>
</feature>
<feature type="compositionally biased region" description="Low complexity" evidence="1">
    <location>
        <begin position="460"/>
        <end position="474"/>
    </location>
</feature>
<feature type="region of interest" description="Disordered" evidence="1">
    <location>
        <begin position="135"/>
        <end position="577"/>
    </location>
</feature>
<feature type="region of interest" description="Disordered" evidence="1">
    <location>
        <begin position="42"/>
        <end position="112"/>
    </location>
</feature>
<feature type="compositionally biased region" description="Pro residues" evidence="1">
    <location>
        <begin position="654"/>
        <end position="678"/>
    </location>
</feature>
<feature type="compositionally biased region" description="Basic and acidic residues" evidence="1">
    <location>
        <begin position="502"/>
        <end position="513"/>
    </location>
</feature>
<feature type="compositionally biased region" description="Basic and acidic residues" evidence="1">
    <location>
        <begin position="358"/>
        <end position="375"/>
    </location>
</feature>
<evidence type="ECO:0008006" key="4">
    <source>
        <dbReference type="Google" id="ProtNLM"/>
    </source>
</evidence>
<reference evidence="2 3" key="1">
    <citation type="journal article" date="2024" name="Commun. Biol.">
        <title>Comparative genomic analysis of thermophilic fungi reveals convergent evolutionary adaptations and gene losses.</title>
        <authorList>
            <person name="Steindorff A.S."/>
            <person name="Aguilar-Pontes M.V."/>
            <person name="Robinson A.J."/>
            <person name="Andreopoulos B."/>
            <person name="LaButti K."/>
            <person name="Kuo A."/>
            <person name="Mondo S."/>
            <person name="Riley R."/>
            <person name="Otillar R."/>
            <person name="Haridas S."/>
            <person name="Lipzen A."/>
            <person name="Grimwood J."/>
            <person name="Schmutz J."/>
            <person name="Clum A."/>
            <person name="Reid I.D."/>
            <person name="Moisan M.C."/>
            <person name="Butler G."/>
            <person name="Nguyen T.T.M."/>
            <person name="Dewar K."/>
            <person name="Conant G."/>
            <person name="Drula E."/>
            <person name="Henrissat B."/>
            <person name="Hansel C."/>
            <person name="Singer S."/>
            <person name="Hutchinson M.I."/>
            <person name="de Vries R.P."/>
            <person name="Natvig D.O."/>
            <person name="Powell A.J."/>
            <person name="Tsang A."/>
            <person name="Grigoriev I.V."/>
        </authorList>
    </citation>
    <scope>NUCLEOTIDE SEQUENCE [LARGE SCALE GENOMIC DNA]</scope>
    <source>
        <strain evidence="2 3">CBS 620.91</strain>
    </source>
</reference>
<evidence type="ECO:0000256" key="1">
    <source>
        <dbReference type="SAM" id="MobiDB-lite"/>
    </source>
</evidence>
<comment type="caution">
    <text evidence="2">The sequence shown here is derived from an EMBL/GenBank/DDBJ whole genome shotgun (WGS) entry which is preliminary data.</text>
</comment>
<name>A0ABR3VAF8_HUMIN</name>
<organism evidence="2 3">
    <name type="scientific">Humicola insolens</name>
    <name type="common">Soft-rot fungus</name>
    <dbReference type="NCBI Taxonomy" id="85995"/>
    <lineage>
        <taxon>Eukaryota</taxon>
        <taxon>Fungi</taxon>
        <taxon>Dikarya</taxon>
        <taxon>Ascomycota</taxon>
        <taxon>Pezizomycotina</taxon>
        <taxon>Sordariomycetes</taxon>
        <taxon>Sordariomycetidae</taxon>
        <taxon>Sordariales</taxon>
        <taxon>Chaetomiaceae</taxon>
        <taxon>Mycothermus</taxon>
    </lineage>
</organism>
<feature type="compositionally biased region" description="Basic and acidic residues" evidence="1">
    <location>
        <begin position="100"/>
        <end position="112"/>
    </location>
</feature>
<evidence type="ECO:0000313" key="3">
    <source>
        <dbReference type="Proteomes" id="UP001583172"/>
    </source>
</evidence>
<sequence>MAPKGQCKIDLVEAPKSIQHIMAQNKAALEVGIVGRPMTTKQIQREYRKRTKTKKMTREEEREWQQRIRRELEEEERKRKEEDERERRLKRARTLRERKKAREMEIEQEKKRQGIPLVKVTASQNLITNFIRGKGKNKEDAAGVNADSPTVIDANDEPRSAPNKHDEADTPESIANTQSHQRRRTRASLLQLREKRDAEAADLDLPAIKENDEKQESAPAGEQPKDKDDQPKPIANTDRRKRRRLVGGIRWVYLDEPEKNAAQPAITEKPNVQESAVPNKTEEEQGSQNANPPARSRRLVRGSEFNKKQYPEEPPASLVLIKKEPEEEMSAGPGTYMGNKEQEATASPPAPGRRRLVRASELRRDDAEDQNKNKPTETIATSPPRRSKRLAQVSEQQPDSTEEPAPSRQSHGDDKKATSNEAKLATSRQKNTVAWAGHEETVILATSSPSDQTPIELADDMISMSTIRSSSKKSTQPDKISPVQSQRPEYKSSLSSPKKPRERPAPEKFKRPASEAAPEGSNKPPFLLSHRRSASSEKQPSQHAAIAKKQSPERRLEEIESEEPAHPTKQQSDFDSAFPTSTQLFVMTHLDDFFPSASQEARELAGEFPEAIPESPPVPKVVPLAKSQVSRPAPVIPGSPKSSATRASAQPKQLPKPRPPNPQPPKPQTPTPQPPKPAPTRSTAVVNAAKTRQAPPAQPALSVRPALTTKPHIPYNPPKPAMTTSAVSFDLPPISTQDLFLSSQDLREIEEPTPYKAASKTAEAKGGRWSKPVPLGRQLAQNRAAAVVVLHVSQARVNAGPTLAKERRKEHEGAVMKVSEGNTDKENIRPGRECREFTSSQEEYEDPELDRIIFKGVDLDF</sequence>
<dbReference type="EMBL" id="JAZGSY010000197">
    <property type="protein sequence ID" value="KAL1838714.1"/>
    <property type="molecule type" value="Genomic_DNA"/>
</dbReference>
<evidence type="ECO:0000313" key="2">
    <source>
        <dbReference type="EMBL" id="KAL1838714.1"/>
    </source>
</evidence>
<feature type="compositionally biased region" description="Basic and acidic residues" evidence="1">
    <location>
        <begin position="56"/>
        <end position="87"/>
    </location>
</feature>
<proteinExistence type="predicted"/>
<feature type="compositionally biased region" description="Basic and acidic residues" evidence="1">
    <location>
        <begin position="207"/>
        <end position="216"/>
    </location>
</feature>
<feature type="compositionally biased region" description="Basic and acidic residues" evidence="1">
    <location>
        <begin position="804"/>
        <end position="814"/>
    </location>
</feature>
<feature type="compositionally biased region" description="Basic and acidic residues" evidence="1">
    <location>
        <begin position="156"/>
        <end position="168"/>
    </location>
</feature>